<organism evidence="3 4">
    <name type="scientific">Nakamurella leprariae</name>
    <dbReference type="NCBI Taxonomy" id="2803911"/>
    <lineage>
        <taxon>Bacteria</taxon>
        <taxon>Bacillati</taxon>
        <taxon>Actinomycetota</taxon>
        <taxon>Actinomycetes</taxon>
        <taxon>Nakamurellales</taxon>
        <taxon>Nakamurellaceae</taxon>
        <taxon>Nakamurella</taxon>
    </lineage>
</organism>
<feature type="transmembrane region" description="Helical" evidence="2">
    <location>
        <begin position="76"/>
        <end position="98"/>
    </location>
</feature>
<dbReference type="AlphaFoldDB" id="A0A939C032"/>
<feature type="transmembrane region" description="Helical" evidence="2">
    <location>
        <begin position="136"/>
        <end position="155"/>
    </location>
</feature>
<keyword evidence="2" id="KW-1133">Transmembrane helix</keyword>
<proteinExistence type="predicted"/>
<evidence type="ECO:0000313" key="4">
    <source>
        <dbReference type="Proteomes" id="UP000663792"/>
    </source>
</evidence>
<feature type="transmembrane region" description="Helical" evidence="2">
    <location>
        <begin position="110"/>
        <end position="130"/>
    </location>
</feature>
<evidence type="ECO:0000313" key="3">
    <source>
        <dbReference type="EMBL" id="MBM9465762.1"/>
    </source>
</evidence>
<feature type="transmembrane region" description="Helical" evidence="2">
    <location>
        <begin position="53"/>
        <end position="70"/>
    </location>
</feature>
<dbReference type="Proteomes" id="UP000663792">
    <property type="component" value="Unassembled WGS sequence"/>
</dbReference>
<evidence type="ECO:0000256" key="1">
    <source>
        <dbReference type="SAM" id="MobiDB-lite"/>
    </source>
</evidence>
<gene>
    <name evidence="3" type="ORF">JL106_00540</name>
</gene>
<comment type="caution">
    <text evidence="3">The sequence shown here is derived from an EMBL/GenBank/DDBJ whole genome shotgun (WGS) entry which is preliminary data.</text>
</comment>
<keyword evidence="2" id="KW-0472">Membrane</keyword>
<reference evidence="3" key="1">
    <citation type="submission" date="2021-01" db="EMBL/GenBank/DDBJ databases">
        <title>YIM 132084 draft genome.</title>
        <authorList>
            <person name="An D."/>
        </authorList>
    </citation>
    <scope>NUCLEOTIDE SEQUENCE</scope>
    <source>
        <strain evidence="3">YIM 132084</strain>
    </source>
</reference>
<dbReference type="RefSeq" id="WP_205258714.1">
    <property type="nucleotide sequence ID" value="NZ_JAERWK010000001.1"/>
</dbReference>
<sequence>MSSDSTPARPDDSAGRRAPGAPVDLSERSREVAAMERSAAAGAWTLRHLPGSWTALVAGAVVLSIVGGLVQGWSAVLGVSVGAAIVGLFFTVSAVVIAKIGREDPKQVMLIAMITYVIKIVALGVVMVLLPRDSVIDSRWMAGAIGLGVLCWLGMQLRSVLTTKIFYVDAAVARDAPTPKAGDQGGTKRRRW</sequence>
<keyword evidence="2" id="KW-0812">Transmembrane</keyword>
<evidence type="ECO:0000256" key="2">
    <source>
        <dbReference type="SAM" id="Phobius"/>
    </source>
</evidence>
<accession>A0A939C032</accession>
<keyword evidence="4" id="KW-1185">Reference proteome</keyword>
<protein>
    <submittedName>
        <fullName evidence="3">Uncharacterized protein</fullName>
    </submittedName>
</protein>
<feature type="region of interest" description="Disordered" evidence="1">
    <location>
        <begin position="1"/>
        <end position="26"/>
    </location>
</feature>
<dbReference type="EMBL" id="JAERWK010000001">
    <property type="protein sequence ID" value="MBM9465762.1"/>
    <property type="molecule type" value="Genomic_DNA"/>
</dbReference>
<name>A0A939C032_9ACTN</name>